<organism evidence="2 3">
    <name type="scientific">Methanohalarchaeum thermophilum</name>
    <dbReference type="NCBI Taxonomy" id="1903181"/>
    <lineage>
        <taxon>Archaea</taxon>
        <taxon>Methanobacteriati</taxon>
        <taxon>Methanobacteriota</taxon>
        <taxon>Methanonatronarchaeia</taxon>
        <taxon>Methanonatronarchaeales</taxon>
        <taxon>Methanonatronarchaeaceae</taxon>
        <taxon>Candidatus Methanohalarchaeum</taxon>
    </lineage>
</organism>
<dbReference type="Proteomes" id="UP000185744">
    <property type="component" value="Unassembled WGS sequence"/>
</dbReference>
<evidence type="ECO:0000313" key="2">
    <source>
        <dbReference type="EMBL" id="OKY77738.1"/>
    </source>
</evidence>
<sequence>MKLNLFSHLVNGIRSKKDVSLENKELEEAIDGAIERAKEELKEEIKEEKVRKIVRDVKRESRSSTTRRSVLKGTGAGAAAILAGFLGINRASANTLIDGGSISDGGPNGADGIPIDLQDVGEIGSYTNPAEALYTEQISHEPPLGQYSWEVLYPLYQGAVIAPDGQVFQGKSAAQDAIDYCLTSNVFGTLRLGVNEYDPVTIEPDNIGPQPLKVIGVGNKTKILSSTNKHALTIKAPTDTDFTEQLTFRDFQVRGDNEANNPVDLIHIKNENDNKIAKINFFNIFLNKSNRDAIHLEGKNSGNNIRKVYFRGCGGNSIGRYLVYANQDVNTLGLFGLFGVVDSDTAVHWGGRNSVIVTAELVSSSNRGVVFSSSSRRNILITSTDSEIIDNGSENTVISYYDIHGPGSPIKKSGVLDPITLHSNETIQGRGRATLYDGETSDHAISIDGNNITVKNVAVQTTAGEGNNYDGINWVPSKTQRNGILDGVYIRASDRDGIRIGPEVIGGTVANCQFDSPNIDEDAIYCNGSRITIIGNAISEGSGTIRLGPNSSNCVVLGNTGVYITDNGSENITKDNTS</sequence>
<dbReference type="InterPro" id="IPR012334">
    <property type="entry name" value="Pectin_lyas_fold"/>
</dbReference>
<name>A0A1Q6DTT1_METT1</name>
<dbReference type="SUPFAM" id="SSF51126">
    <property type="entry name" value="Pectin lyase-like"/>
    <property type="match status" value="1"/>
</dbReference>
<dbReference type="Gene3D" id="2.160.20.10">
    <property type="entry name" value="Single-stranded right-handed beta-helix, Pectin lyase-like"/>
    <property type="match status" value="1"/>
</dbReference>
<dbReference type="InterPro" id="IPR011050">
    <property type="entry name" value="Pectin_lyase_fold/virulence"/>
</dbReference>
<accession>A0A1Q6DTT1</accession>
<keyword evidence="1" id="KW-0175">Coiled coil</keyword>
<feature type="coiled-coil region" evidence="1">
    <location>
        <begin position="16"/>
        <end position="47"/>
    </location>
</feature>
<dbReference type="PROSITE" id="PS51318">
    <property type="entry name" value="TAT"/>
    <property type="match status" value="1"/>
</dbReference>
<dbReference type="InterPro" id="IPR006311">
    <property type="entry name" value="TAT_signal"/>
</dbReference>
<dbReference type="EMBL" id="MSDW01000001">
    <property type="protein sequence ID" value="OKY77738.1"/>
    <property type="molecule type" value="Genomic_DNA"/>
</dbReference>
<keyword evidence="3" id="KW-1185">Reference proteome</keyword>
<dbReference type="InParanoid" id="A0A1Q6DTT1"/>
<protein>
    <submittedName>
        <fullName evidence="2">Uncharacterized protein</fullName>
    </submittedName>
</protein>
<reference evidence="2" key="1">
    <citation type="submission" date="2016-12" db="EMBL/GenBank/DDBJ databases">
        <title>Discovery of methanogenic haloarchaea.</title>
        <authorList>
            <person name="Sorokin D.Y."/>
            <person name="Makarova K.S."/>
            <person name="Abbas B."/>
            <person name="Ferrer M."/>
            <person name="Golyshin P.N."/>
        </authorList>
    </citation>
    <scope>NUCLEOTIDE SEQUENCE [LARGE SCALE GENOMIC DNA]</scope>
    <source>
        <strain evidence="2">HMET1</strain>
    </source>
</reference>
<dbReference type="SMART" id="SM00710">
    <property type="entry name" value="PbH1"/>
    <property type="match status" value="5"/>
</dbReference>
<evidence type="ECO:0000313" key="3">
    <source>
        <dbReference type="Proteomes" id="UP000185744"/>
    </source>
</evidence>
<gene>
    <name evidence="2" type="ORF">BTN85_0207</name>
</gene>
<dbReference type="InterPro" id="IPR006626">
    <property type="entry name" value="PbH1"/>
</dbReference>
<proteinExistence type="predicted"/>
<dbReference type="AlphaFoldDB" id="A0A1Q6DTT1"/>
<evidence type="ECO:0000256" key="1">
    <source>
        <dbReference type="SAM" id="Coils"/>
    </source>
</evidence>
<comment type="caution">
    <text evidence="2">The sequence shown here is derived from an EMBL/GenBank/DDBJ whole genome shotgun (WGS) entry which is preliminary data.</text>
</comment>